<organism evidence="2 3">
    <name type="scientific">Auxenochlorella protothecoides</name>
    <name type="common">Green microalga</name>
    <name type="synonym">Chlorella protothecoides</name>
    <dbReference type="NCBI Taxonomy" id="3075"/>
    <lineage>
        <taxon>Eukaryota</taxon>
        <taxon>Viridiplantae</taxon>
        <taxon>Chlorophyta</taxon>
        <taxon>core chlorophytes</taxon>
        <taxon>Trebouxiophyceae</taxon>
        <taxon>Chlorellales</taxon>
        <taxon>Chlorellaceae</taxon>
        <taxon>Auxenochlorella</taxon>
    </lineage>
</organism>
<accession>A0A087SMM7</accession>
<dbReference type="Proteomes" id="UP000028924">
    <property type="component" value="Unassembled WGS sequence"/>
</dbReference>
<keyword evidence="3" id="KW-1185">Reference proteome</keyword>
<sequence length="188" mass="20937">MRLGASRVPQPTILLAEDGVEIQRAVFPTSSNGSDDGHRWPCLGEILLQGVRGAEWRLRGRLTSRASTFLLHLDHRCNWCPTPQMPTQLLVSAQCRQQPETSEDSARDTSVPQDPAGRRRVQACMRRLQTGSQSRGPILARHPHPLRSRKCSACSHHGCIGLNGSIRDLIEEVFEHELRLSLRALPTG</sequence>
<dbReference type="AlphaFoldDB" id="A0A087SMM7"/>
<proteinExistence type="predicted"/>
<dbReference type="RefSeq" id="XP_011399937.1">
    <property type="nucleotide sequence ID" value="XM_011401635.1"/>
</dbReference>
<evidence type="ECO:0000313" key="3">
    <source>
        <dbReference type="Proteomes" id="UP000028924"/>
    </source>
</evidence>
<gene>
    <name evidence="2" type="ORF">F751_2067</name>
</gene>
<dbReference type="EMBL" id="KL662138">
    <property type="protein sequence ID" value="KFM26981.1"/>
    <property type="molecule type" value="Genomic_DNA"/>
</dbReference>
<dbReference type="GeneID" id="23613458"/>
<dbReference type="KEGG" id="apro:F751_2067"/>
<name>A0A087SMM7_AUXPR</name>
<reference evidence="2 3" key="1">
    <citation type="journal article" date="2014" name="BMC Genomics">
        <title>Oil accumulation mechanisms of the oleaginous microalga Chlorella protothecoides revealed through its genome, transcriptomes, and proteomes.</title>
        <authorList>
            <person name="Gao C."/>
            <person name="Wang Y."/>
            <person name="Shen Y."/>
            <person name="Yan D."/>
            <person name="He X."/>
            <person name="Dai J."/>
            <person name="Wu Q."/>
        </authorList>
    </citation>
    <scope>NUCLEOTIDE SEQUENCE [LARGE SCALE GENOMIC DNA]</scope>
    <source>
        <strain evidence="2 3">0710</strain>
    </source>
</reference>
<evidence type="ECO:0000313" key="2">
    <source>
        <dbReference type="EMBL" id="KFM26981.1"/>
    </source>
</evidence>
<feature type="region of interest" description="Disordered" evidence="1">
    <location>
        <begin position="96"/>
        <end position="120"/>
    </location>
</feature>
<protein>
    <submittedName>
        <fullName evidence="2">Uncharacterized protein</fullName>
    </submittedName>
</protein>
<evidence type="ECO:0000256" key="1">
    <source>
        <dbReference type="SAM" id="MobiDB-lite"/>
    </source>
</evidence>